<keyword evidence="11" id="KW-1185">Reference proteome</keyword>
<dbReference type="PRINTS" id="PR00377">
    <property type="entry name" value="IMPHPHTASES"/>
</dbReference>
<keyword evidence="5" id="KW-0452">Lithium</keyword>
<dbReference type="PRINTS" id="PR00378">
    <property type="entry name" value="LIIMPHPHTASE"/>
</dbReference>
<evidence type="ECO:0000256" key="4">
    <source>
        <dbReference type="ARBA" id="ARBA00009759"/>
    </source>
</evidence>
<dbReference type="InterPro" id="IPR033942">
    <property type="entry name" value="IMPase"/>
</dbReference>
<evidence type="ECO:0000313" key="11">
    <source>
        <dbReference type="Proteomes" id="UP001318860"/>
    </source>
</evidence>
<name>A0ABR0WQ50_REHGL</name>
<dbReference type="Pfam" id="PF00459">
    <property type="entry name" value="Inositol_P"/>
    <property type="match status" value="1"/>
</dbReference>
<accession>A0ABR0WQ50</accession>
<keyword evidence="8 9" id="KW-0460">Magnesium</keyword>
<gene>
    <name evidence="10" type="ORF">DH2020_017188</name>
</gene>
<dbReference type="PANTHER" id="PTHR20854">
    <property type="entry name" value="INOSITOL MONOPHOSPHATASE"/>
    <property type="match status" value="1"/>
</dbReference>
<dbReference type="InterPro" id="IPR020550">
    <property type="entry name" value="Inositol_monophosphatase_CS"/>
</dbReference>
<evidence type="ECO:0000256" key="2">
    <source>
        <dbReference type="ARBA" id="ARBA00001946"/>
    </source>
</evidence>
<dbReference type="SUPFAM" id="SSF56655">
    <property type="entry name" value="Carbohydrate phosphatase"/>
    <property type="match status" value="1"/>
</dbReference>
<evidence type="ECO:0000256" key="3">
    <source>
        <dbReference type="ARBA" id="ARBA00005152"/>
    </source>
</evidence>
<dbReference type="Proteomes" id="UP001318860">
    <property type="component" value="Unassembled WGS sequence"/>
</dbReference>
<sequence>MGWDGLGIPIPGLRLLPRTGSMEDFLATAVDAAKKAGEIIRFGFYETKRVEHKGEVDLVTETDKACEELIFNLLKLQFPDHKFIGEETTAACGVTELTDEPTWIVDPLDGTTNFVHGQASNIYFICFLKSLSFIQIELTVVKCDQLQLFTAVRGKGAFLNGKPIKASSQTELVKSLLATEAGTKRDKSTLDASTNRINSLLFKVLRMSGSCALNLCGIASGRLDLFYELGFGGPWDVAAGALIVTEAGGLVFDPSGKDFDITAQRVAASNPFVKDAFIEALRESE</sequence>
<comment type="similarity">
    <text evidence="4 9">Belongs to the inositol monophosphatase superfamily.</text>
</comment>
<comment type="pathway">
    <text evidence="3 9">Polyol metabolism; myo-inositol biosynthesis; myo-inositol from D-glucose 6-phosphate: step 2/2.</text>
</comment>
<organism evidence="10 11">
    <name type="scientific">Rehmannia glutinosa</name>
    <name type="common">Chinese foxglove</name>
    <dbReference type="NCBI Taxonomy" id="99300"/>
    <lineage>
        <taxon>Eukaryota</taxon>
        <taxon>Viridiplantae</taxon>
        <taxon>Streptophyta</taxon>
        <taxon>Embryophyta</taxon>
        <taxon>Tracheophyta</taxon>
        <taxon>Spermatophyta</taxon>
        <taxon>Magnoliopsida</taxon>
        <taxon>eudicotyledons</taxon>
        <taxon>Gunneridae</taxon>
        <taxon>Pentapetalae</taxon>
        <taxon>asterids</taxon>
        <taxon>lamiids</taxon>
        <taxon>Lamiales</taxon>
        <taxon>Orobanchaceae</taxon>
        <taxon>Rehmannieae</taxon>
        <taxon>Rehmannia</taxon>
    </lineage>
</organism>
<dbReference type="EC" id="3.1.3.25" evidence="9"/>
<protein>
    <recommendedName>
        <fullName evidence="9">Inositol-1-monophosphatase</fullName>
        <ecNumber evidence="9">3.1.3.25</ecNumber>
    </recommendedName>
</protein>
<comment type="cofactor">
    <cofactor evidence="2 9">
        <name>Mg(2+)</name>
        <dbReference type="ChEBI" id="CHEBI:18420"/>
    </cofactor>
</comment>
<evidence type="ECO:0000256" key="9">
    <source>
        <dbReference type="RuleBase" id="RU364068"/>
    </source>
</evidence>
<evidence type="ECO:0000256" key="6">
    <source>
        <dbReference type="ARBA" id="ARBA00022723"/>
    </source>
</evidence>
<evidence type="ECO:0000313" key="10">
    <source>
        <dbReference type="EMBL" id="KAK6149663.1"/>
    </source>
</evidence>
<evidence type="ECO:0000256" key="5">
    <source>
        <dbReference type="ARBA" id="ARBA00022671"/>
    </source>
</evidence>
<keyword evidence="6 9" id="KW-0479">Metal-binding</keyword>
<dbReference type="PROSITE" id="PS00629">
    <property type="entry name" value="IMP_1"/>
    <property type="match status" value="1"/>
</dbReference>
<evidence type="ECO:0000256" key="1">
    <source>
        <dbReference type="ARBA" id="ARBA00001033"/>
    </source>
</evidence>
<dbReference type="PANTHER" id="PTHR20854:SF4">
    <property type="entry name" value="INOSITOL-1-MONOPHOSPHATASE-RELATED"/>
    <property type="match status" value="1"/>
</dbReference>
<dbReference type="InterPro" id="IPR020583">
    <property type="entry name" value="Inositol_monoP_metal-BS"/>
</dbReference>
<dbReference type="CDD" id="cd01639">
    <property type="entry name" value="IMPase"/>
    <property type="match status" value="1"/>
</dbReference>
<proteinExistence type="inferred from homology"/>
<dbReference type="EMBL" id="JABTTQ020000009">
    <property type="protein sequence ID" value="KAK6149663.1"/>
    <property type="molecule type" value="Genomic_DNA"/>
</dbReference>
<comment type="catalytic activity">
    <reaction evidence="1 9">
        <text>a myo-inositol phosphate + H2O = myo-inositol + phosphate</text>
        <dbReference type="Rhea" id="RHEA:24056"/>
        <dbReference type="ChEBI" id="CHEBI:15377"/>
        <dbReference type="ChEBI" id="CHEBI:17268"/>
        <dbReference type="ChEBI" id="CHEBI:43474"/>
        <dbReference type="ChEBI" id="CHEBI:84139"/>
        <dbReference type="EC" id="3.1.3.25"/>
    </reaction>
</comment>
<keyword evidence="7 9" id="KW-0378">Hydrolase</keyword>
<dbReference type="InterPro" id="IPR020552">
    <property type="entry name" value="Inositol_monoPase_Li-sen"/>
</dbReference>
<dbReference type="InterPro" id="IPR000760">
    <property type="entry name" value="Inositol_monophosphatase-like"/>
</dbReference>
<comment type="caution">
    <text evidence="10">The sequence shown here is derived from an EMBL/GenBank/DDBJ whole genome shotgun (WGS) entry which is preliminary data.</text>
</comment>
<dbReference type="PROSITE" id="PS00630">
    <property type="entry name" value="IMP_2"/>
    <property type="match status" value="1"/>
</dbReference>
<reference evidence="10 11" key="1">
    <citation type="journal article" date="2021" name="Comput. Struct. Biotechnol. J.">
        <title>De novo genome assembly of the potent medicinal plant Rehmannia glutinosa using nanopore technology.</title>
        <authorList>
            <person name="Ma L."/>
            <person name="Dong C."/>
            <person name="Song C."/>
            <person name="Wang X."/>
            <person name="Zheng X."/>
            <person name="Niu Y."/>
            <person name="Chen S."/>
            <person name="Feng W."/>
        </authorList>
    </citation>
    <scope>NUCLEOTIDE SEQUENCE [LARGE SCALE GENOMIC DNA]</scope>
    <source>
        <strain evidence="10">DH-2019</strain>
    </source>
</reference>
<evidence type="ECO:0000256" key="7">
    <source>
        <dbReference type="ARBA" id="ARBA00022801"/>
    </source>
</evidence>
<dbReference type="Gene3D" id="3.30.540.10">
    <property type="entry name" value="Fructose-1,6-Bisphosphatase, subunit A, domain 1"/>
    <property type="match status" value="1"/>
</dbReference>
<dbReference type="Gene3D" id="3.40.190.80">
    <property type="match status" value="1"/>
</dbReference>
<evidence type="ECO:0000256" key="8">
    <source>
        <dbReference type="ARBA" id="ARBA00022842"/>
    </source>
</evidence>